<dbReference type="Gene3D" id="4.10.280.10">
    <property type="entry name" value="Helix-loop-helix DNA-binding domain"/>
    <property type="match status" value="1"/>
</dbReference>
<protein>
    <recommendedName>
        <fullName evidence="6">BHLH domain-containing protein</fullName>
    </recommendedName>
</protein>
<dbReference type="GO" id="GO:0046983">
    <property type="term" value="F:protein dimerization activity"/>
    <property type="evidence" value="ECO:0007669"/>
    <property type="project" value="InterPro"/>
</dbReference>
<keyword evidence="5" id="KW-0539">Nucleus</keyword>
<accession>A0A565B9E0</accession>
<dbReference type="InterPro" id="IPR011598">
    <property type="entry name" value="bHLH_dom"/>
</dbReference>
<evidence type="ECO:0000256" key="1">
    <source>
        <dbReference type="ARBA" id="ARBA00004123"/>
    </source>
</evidence>
<dbReference type="GO" id="GO:0000981">
    <property type="term" value="F:DNA-binding transcription factor activity, RNA polymerase II-specific"/>
    <property type="evidence" value="ECO:0007669"/>
    <property type="project" value="TreeGrafter"/>
</dbReference>
<dbReference type="InterPro" id="IPR045239">
    <property type="entry name" value="bHLH95_bHLH"/>
</dbReference>
<dbReference type="Proteomes" id="UP000489600">
    <property type="component" value="Unassembled WGS sequence"/>
</dbReference>
<keyword evidence="4" id="KW-0804">Transcription</keyword>
<dbReference type="OrthoDB" id="1075457at2759"/>
<keyword evidence="2" id="KW-0805">Transcription regulation</keyword>
<keyword evidence="8" id="KW-1185">Reference proteome</keyword>
<dbReference type="SUPFAM" id="SSF47459">
    <property type="entry name" value="HLH, helix-loop-helix DNA-binding domain"/>
    <property type="match status" value="1"/>
</dbReference>
<proteinExistence type="predicted"/>
<evidence type="ECO:0000256" key="2">
    <source>
        <dbReference type="ARBA" id="ARBA00023015"/>
    </source>
</evidence>
<dbReference type="GO" id="GO:0005634">
    <property type="term" value="C:nucleus"/>
    <property type="evidence" value="ECO:0007669"/>
    <property type="project" value="UniProtKB-SubCell"/>
</dbReference>
<evidence type="ECO:0000256" key="4">
    <source>
        <dbReference type="ARBA" id="ARBA00023163"/>
    </source>
</evidence>
<comment type="subcellular location">
    <subcellularLocation>
        <location evidence="1">Nucleus</location>
    </subcellularLocation>
</comment>
<feature type="domain" description="BHLH" evidence="6">
    <location>
        <begin position="96"/>
        <end position="145"/>
    </location>
</feature>
<sequence length="227" mass="24255">MGDTLENQDDGATVEAAGVTSFSELLMLSDDVLSSSDHRREDNGGDGGEDSFGFVFSGKNGSRMLCFSGGYQNDDESLILEPSFPSGVSVPDPLCIDACTVDKSSNVRKERLGERIAALQQLVSPYGKTDAASVLHEAMGYIKFLHDQIQVLSSPYLINHHSLLLDGGAVSGDDTPVKKMRDLRSRGLCLVPVSSTLHVENTNGADFWSPAATMGHITSPSVNQGPY</sequence>
<dbReference type="PANTHER" id="PTHR16223:SF249">
    <property type="entry name" value="TRANSCRIPTION FACTOR BHLH154"/>
    <property type="match status" value="1"/>
</dbReference>
<dbReference type="InterPro" id="IPR045843">
    <property type="entry name" value="IND-like"/>
</dbReference>
<dbReference type="CDD" id="cd11393">
    <property type="entry name" value="bHLH_AtbHLH_like"/>
    <property type="match status" value="1"/>
</dbReference>
<dbReference type="GO" id="GO:0000978">
    <property type="term" value="F:RNA polymerase II cis-regulatory region sequence-specific DNA binding"/>
    <property type="evidence" value="ECO:0007669"/>
    <property type="project" value="TreeGrafter"/>
</dbReference>
<evidence type="ECO:0000259" key="6">
    <source>
        <dbReference type="PROSITE" id="PS50888"/>
    </source>
</evidence>
<gene>
    <name evidence="7" type="ORF">ANE_LOCUS8668</name>
</gene>
<evidence type="ECO:0000256" key="3">
    <source>
        <dbReference type="ARBA" id="ARBA00023125"/>
    </source>
</evidence>
<dbReference type="EMBL" id="CABITT030000003">
    <property type="protein sequence ID" value="VVA98223.1"/>
    <property type="molecule type" value="Genomic_DNA"/>
</dbReference>
<reference evidence="7" key="1">
    <citation type="submission" date="2019-07" db="EMBL/GenBank/DDBJ databases">
        <authorList>
            <person name="Dittberner H."/>
        </authorList>
    </citation>
    <scope>NUCLEOTIDE SEQUENCE [LARGE SCALE GENOMIC DNA]</scope>
</reference>
<dbReference type="InterPro" id="IPR036638">
    <property type="entry name" value="HLH_DNA-bd_sf"/>
</dbReference>
<dbReference type="PROSITE" id="PS50888">
    <property type="entry name" value="BHLH"/>
    <property type="match status" value="1"/>
</dbReference>
<dbReference type="PANTHER" id="PTHR16223">
    <property type="entry name" value="TRANSCRIPTION FACTOR BHLH83-RELATED"/>
    <property type="match status" value="1"/>
</dbReference>
<evidence type="ECO:0000313" key="8">
    <source>
        <dbReference type="Proteomes" id="UP000489600"/>
    </source>
</evidence>
<organism evidence="7 8">
    <name type="scientific">Arabis nemorensis</name>
    <dbReference type="NCBI Taxonomy" id="586526"/>
    <lineage>
        <taxon>Eukaryota</taxon>
        <taxon>Viridiplantae</taxon>
        <taxon>Streptophyta</taxon>
        <taxon>Embryophyta</taxon>
        <taxon>Tracheophyta</taxon>
        <taxon>Spermatophyta</taxon>
        <taxon>Magnoliopsida</taxon>
        <taxon>eudicotyledons</taxon>
        <taxon>Gunneridae</taxon>
        <taxon>Pentapetalae</taxon>
        <taxon>rosids</taxon>
        <taxon>malvids</taxon>
        <taxon>Brassicales</taxon>
        <taxon>Brassicaceae</taxon>
        <taxon>Arabideae</taxon>
        <taxon>Arabis</taxon>
    </lineage>
</organism>
<dbReference type="AlphaFoldDB" id="A0A565B9E0"/>
<evidence type="ECO:0000313" key="7">
    <source>
        <dbReference type="EMBL" id="VVA98223.1"/>
    </source>
</evidence>
<comment type="caution">
    <text evidence="7">The sequence shown here is derived from an EMBL/GenBank/DDBJ whole genome shotgun (WGS) entry which is preliminary data.</text>
</comment>
<keyword evidence="3" id="KW-0238">DNA-binding</keyword>
<evidence type="ECO:0000256" key="5">
    <source>
        <dbReference type="ARBA" id="ARBA00023242"/>
    </source>
</evidence>
<name>A0A565B9E0_9BRAS</name>